<reference evidence="1" key="1">
    <citation type="submission" date="2018-05" db="EMBL/GenBank/DDBJ databases">
        <authorList>
            <person name="Lanie J.A."/>
            <person name="Ng W.-L."/>
            <person name="Kazmierczak K.M."/>
            <person name="Andrzejewski T.M."/>
            <person name="Davidsen T.M."/>
            <person name="Wayne K.J."/>
            <person name="Tettelin H."/>
            <person name="Glass J.I."/>
            <person name="Rusch D."/>
            <person name="Podicherti R."/>
            <person name="Tsui H.-C.T."/>
            <person name="Winkler M.E."/>
        </authorList>
    </citation>
    <scope>NUCLEOTIDE SEQUENCE</scope>
</reference>
<evidence type="ECO:0008006" key="2">
    <source>
        <dbReference type="Google" id="ProtNLM"/>
    </source>
</evidence>
<organism evidence="1">
    <name type="scientific">marine metagenome</name>
    <dbReference type="NCBI Taxonomy" id="408172"/>
    <lineage>
        <taxon>unclassified sequences</taxon>
        <taxon>metagenomes</taxon>
        <taxon>ecological metagenomes</taxon>
    </lineage>
</organism>
<sequence>MLDDRNIQKTSNAKLVLGEVKKHPQNPLFGEDKPWEKRFDNLYGNVIYDKENKLYKCWYSPFIVDHSAKGMTLAEREKPYKEAPNREMGICYAVSKDGITWIKPELGLIEFEGKNNNNLIWRGPHGAGIFKDPIDTDSTRRYKTIFQGLSFSTSPDGINWAKDQKVKGVDVAG</sequence>
<name>A0A382M9I7_9ZZZZ</name>
<dbReference type="InterPro" id="IPR023296">
    <property type="entry name" value="Glyco_hydro_beta-prop_sf"/>
</dbReference>
<dbReference type="EMBL" id="UINC01092054">
    <property type="protein sequence ID" value="SVC45320.1"/>
    <property type="molecule type" value="Genomic_DNA"/>
</dbReference>
<accession>A0A382M9I7</accession>
<protein>
    <recommendedName>
        <fullName evidence="2">Glycosyl hydrolase family 32 N-terminal domain-containing protein</fullName>
    </recommendedName>
</protein>
<gene>
    <name evidence="1" type="ORF">METZ01_LOCUS298174</name>
</gene>
<evidence type="ECO:0000313" key="1">
    <source>
        <dbReference type="EMBL" id="SVC45320.1"/>
    </source>
</evidence>
<feature type="non-terminal residue" evidence="1">
    <location>
        <position position="173"/>
    </location>
</feature>
<dbReference type="Gene3D" id="2.115.10.20">
    <property type="entry name" value="Glycosyl hydrolase domain, family 43"/>
    <property type="match status" value="1"/>
</dbReference>
<proteinExistence type="predicted"/>
<dbReference type="SUPFAM" id="SSF75005">
    <property type="entry name" value="Arabinanase/levansucrase/invertase"/>
    <property type="match status" value="1"/>
</dbReference>
<dbReference type="AlphaFoldDB" id="A0A382M9I7"/>